<keyword evidence="4" id="KW-1185">Reference proteome</keyword>
<keyword evidence="2" id="KW-0812">Transmembrane</keyword>
<organism evidence="3 4">
    <name type="scientific">Nocardioides luti</name>
    <dbReference type="NCBI Taxonomy" id="2761101"/>
    <lineage>
        <taxon>Bacteria</taxon>
        <taxon>Bacillati</taxon>
        <taxon>Actinomycetota</taxon>
        <taxon>Actinomycetes</taxon>
        <taxon>Propionibacteriales</taxon>
        <taxon>Nocardioidaceae</taxon>
        <taxon>Nocardioides</taxon>
    </lineage>
</organism>
<keyword evidence="2" id="KW-0472">Membrane</keyword>
<evidence type="ECO:0000256" key="1">
    <source>
        <dbReference type="SAM" id="MobiDB-lite"/>
    </source>
</evidence>
<evidence type="ECO:0000256" key="2">
    <source>
        <dbReference type="SAM" id="Phobius"/>
    </source>
</evidence>
<keyword evidence="2" id="KW-1133">Transmembrane helix</keyword>
<sequence>MSKERATRRAERERENAIRAAARAQEEERRQRAEARRRRLVGWLPLPRVQPGLLAARRRRNLTITVCLLLLLNLLVWIVSPEWEVRAVFAMVSLLAAPVLHTMLFRRR</sequence>
<dbReference type="EMBL" id="JACKXE010000001">
    <property type="protein sequence ID" value="MBB6626319.1"/>
    <property type="molecule type" value="Genomic_DNA"/>
</dbReference>
<dbReference type="RefSeq" id="WP_185251609.1">
    <property type="nucleotide sequence ID" value="NZ_JACKXE010000001.1"/>
</dbReference>
<feature type="compositionally biased region" description="Basic and acidic residues" evidence="1">
    <location>
        <begin position="1"/>
        <end position="17"/>
    </location>
</feature>
<evidence type="ECO:0000313" key="3">
    <source>
        <dbReference type="EMBL" id="MBB6626319.1"/>
    </source>
</evidence>
<dbReference type="AlphaFoldDB" id="A0A7X0RDJ8"/>
<dbReference type="Proteomes" id="UP000523955">
    <property type="component" value="Unassembled WGS sequence"/>
</dbReference>
<accession>A0A7X0RDJ8</accession>
<reference evidence="3 4" key="1">
    <citation type="submission" date="2020-08" db="EMBL/GenBank/DDBJ databases">
        <authorList>
            <person name="Seo M.-J."/>
        </authorList>
    </citation>
    <scope>NUCLEOTIDE SEQUENCE [LARGE SCALE GENOMIC DNA]</scope>
    <source>
        <strain evidence="3 4">KIGAM211</strain>
    </source>
</reference>
<comment type="caution">
    <text evidence="3">The sequence shown here is derived from an EMBL/GenBank/DDBJ whole genome shotgun (WGS) entry which is preliminary data.</text>
</comment>
<name>A0A7X0RDJ8_9ACTN</name>
<protein>
    <submittedName>
        <fullName evidence="3">Uncharacterized protein</fullName>
    </submittedName>
</protein>
<evidence type="ECO:0000313" key="4">
    <source>
        <dbReference type="Proteomes" id="UP000523955"/>
    </source>
</evidence>
<gene>
    <name evidence="3" type="ORF">H5V45_03195</name>
</gene>
<feature type="transmembrane region" description="Helical" evidence="2">
    <location>
        <begin position="62"/>
        <end position="79"/>
    </location>
</feature>
<proteinExistence type="predicted"/>
<feature type="transmembrane region" description="Helical" evidence="2">
    <location>
        <begin position="85"/>
        <end position="105"/>
    </location>
</feature>
<feature type="region of interest" description="Disordered" evidence="1">
    <location>
        <begin position="1"/>
        <end position="30"/>
    </location>
</feature>